<comment type="caution">
    <text evidence="1">The sequence shown here is derived from an EMBL/GenBank/DDBJ whole genome shotgun (WGS) entry which is preliminary data.</text>
</comment>
<dbReference type="EMBL" id="CM023474">
    <property type="protein sequence ID" value="KAH7949602.1"/>
    <property type="molecule type" value="Genomic_DNA"/>
</dbReference>
<reference evidence="1" key="1">
    <citation type="submission" date="2020-05" db="EMBL/GenBank/DDBJ databases">
        <title>Large-scale comparative analyses of tick genomes elucidate their genetic diversity and vector capacities.</title>
        <authorList>
            <person name="Jia N."/>
            <person name="Wang J."/>
            <person name="Shi W."/>
            <person name="Du L."/>
            <person name="Sun Y."/>
            <person name="Zhan W."/>
            <person name="Jiang J."/>
            <person name="Wang Q."/>
            <person name="Zhang B."/>
            <person name="Ji P."/>
            <person name="Sakyi L.B."/>
            <person name="Cui X."/>
            <person name="Yuan T."/>
            <person name="Jiang B."/>
            <person name="Yang W."/>
            <person name="Lam T.T.-Y."/>
            <person name="Chang Q."/>
            <person name="Ding S."/>
            <person name="Wang X."/>
            <person name="Zhu J."/>
            <person name="Ruan X."/>
            <person name="Zhao L."/>
            <person name="Wei J."/>
            <person name="Que T."/>
            <person name="Du C."/>
            <person name="Cheng J."/>
            <person name="Dai P."/>
            <person name="Han X."/>
            <person name="Huang E."/>
            <person name="Gao Y."/>
            <person name="Liu J."/>
            <person name="Shao H."/>
            <person name="Ye R."/>
            <person name="Li L."/>
            <person name="Wei W."/>
            <person name="Wang X."/>
            <person name="Wang C."/>
            <person name="Yang T."/>
            <person name="Huo Q."/>
            <person name="Li W."/>
            <person name="Guo W."/>
            <person name="Chen H."/>
            <person name="Zhou L."/>
            <person name="Ni X."/>
            <person name="Tian J."/>
            <person name="Zhou Y."/>
            <person name="Sheng Y."/>
            <person name="Liu T."/>
            <person name="Pan Y."/>
            <person name="Xia L."/>
            <person name="Li J."/>
            <person name="Zhao F."/>
            <person name="Cao W."/>
        </authorList>
    </citation>
    <scope>NUCLEOTIDE SEQUENCE</scope>
    <source>
        <strain evidence="1">Dsil-2018</strain>
    </source>
</reference>
<accession>A0ACB8CRF3</accession>
<gene>
    <name evidence="1" type="ORF">HPB49_012664</name>
</gene>
<dbReference type="Proteomes" id="UP000821865">
    <property type="component" value="Chromosome 5"/>
</dbReference>
<proteinExistence type="predicted"/>
<name>A0ACB8CRF3_DERSI</name>
<protein>
    <submittedName>
        <fullName evidence="1">Uncharacterized protein</fullName>
    </submittedName>
</protein>
<evidence type="ECO:0000313" key="2">
    <source>
        <dbReference type="Proteomes" id="UP000821865"/>
    </source>
</evidence>
<keyword evidence="2" id="KW-1185">Reference proteome</keyword>
<organism evidence="1 2">
    <name type="scientific">Dermacentor silvarum</name>
    <name type="common">Tick</name>
    <dbReference type="NCBI Taxonomy" id="543639"/>
    <lineage>
        <taxon>Eukaryota</taxon>
        <taxon>Metazoa</taxon>
        <taxon>Ecdysozoa</taxon>
        <taxon>Arthropoda</taxon>
        <taxon>Chelicerata</taxon>
        <taxon>Arachnida</taxon>
        <taxon>Acari</taxon>
        <taxon>Parasitiformes</taxon>
        <taxon>Ixodida</taxon>
        <taxon>Ixodoidea</taxon>
        <taxon>Ixodidae</taxon>
        <taxon>Rhipicephalinae</taxon>
        <taxon>Dermacentor</taxon>
    </lineage>
</organism>
<evidence type="ECO:0000313" key="1">
    <source>
        <dbReference type="EMBL" id="KAH7949602.1"/>
    </source>
</evidence>
<sequence length="320" mass="35519">MEDSIVEYAVFGALMALNFGLGLYFSLRRKARQARTTVEVFLSSRALRALPLAASVVATTVSSSGMVGVTGHFYAHGFHLMWHALAVVVVAPVAAQTFLPLMYGLRITSVFEYIRQRFNSAIALTACISYIFLTRCLRISRFGRARRRSFQPLLLSETRDLLLIMAYGAATGPFVGLFILAIVFPFVHSKRVAQRMEAGAEAQHTTSHSSDSWVGTSALHGCTGTPLGCTGTRQCHITTQQWSRPDQAQEQPDLFFQLTQEHRPRVQRQPGPLSSLTQEHRPWVGGLLGSFGTKAQTRQLRLVIWLPLQRQAPALLLPRP</sequence>